<dbReference type="EMBL" id="CAJVPY010001891">
    <property type="protein sequence ID" value="CAG8540743.1"/>
    <property type="molecule type" value="Genomic_DNA"/>
</dbReference>
<accession>A0A9N9APY4</accession>
<evidence type="ECO:0000313" key="2">
    <source>
        <dbReference type="Proteomes" id="UP000789405"/>
    </source>
</evidence>
<name>A0A9N9APY4_9GLOM</name>
<keyword evidence="2" id="KW-1185">Reference proteome</keyword>
<proteinExistence type="predicted"/>
<feature type="non-terminal residue" evidence="1">
    <location>
        <position position="39"/>
    </location>
</feature>
<comment type="caution">
    <text evidence="1">The sequence shown here is derived from an EMBL/GenBank/DDBJ whole genome shotgun (WGS) entry which is preliminary data.</text>
</comment>
<gene>
    <name evidence="1" type="ORF">DERYTH_LOCUS4790</name>
</gene>
<sequence>SLGQQLTHSRTEFPVISQLYVSQYQLRLKSSKIKDAIEI</sequence>
<protein>
    <submittedName>
        <fullName evidence="1">2583_t:CDS:1</fullName>
    </submittedName>
</protein>
<evidence type="ECO:0000313" key="1">
    <source>
        <dbReference type="EMBL" id="CAG8540743.1"/>
    </source>
</evidence>
<organism evidence="1 2">
    <name type="scientific">Dentiscutata erythropus</name>
    <dbReference type="NCBI Taxonomy" id="1348616"/>
    <lineage>
        <taxon>Eukaryota</taxon>
        <taxon>Fungi</taxon>
        <taxon>Fungi incertae sedis</taxon>
        <taxon>Mucoromycota</taxon>
        <taxon>Glomeromycotina</taxon>
        <taxon>Glomeromycetes</taxon>
        <taxon>Diversisporales</taxon>
        <taxon>Gigasporaceae</taxon>
        <taxon>Dentiscutata</taxon>
    </lineage>
</organism>
<reference evidence="1" key="1">
    <citation type="submission" date="2021-06" db="EMBL/GenBank/DDBJ databases">
        <authorList>
            <person name="Kallberg Y."/>
            <person name="Tangrot J."/>
            <person name="Rosling A."/>
        </authorList>
    </citation>
    <scope>NUCLEOTIDE SEQUENCE</scope>
    <source>
        <strain evidence="1">MA453B</strain>
    </source>
</reference>
<dbReference type="Proteomes" id="UP000789405">
    <property type="component" value="Unassembled WGS sequence"/>
</dbReference>
<dbReference type="AlphaFoldDB" id="A0A9N9APY4"/>